<name>A0A841RF78_9SPIO</name>
<evidence type="ECO:0000313" key="3">
    <source>
        <dbReference type="Proteomes" id="UP000587760"/>
    </source>
</evidence>
<dbReference type="InterPro" id="IPR036754">
    <property type="entry name" value="YbaK/aa-tRNA-synt-asso_dom_sf"/>
</dbReference>
<dbReference type="Pfam" id="PF04073">
    <property type="entry name" value="tRNA_edit"/>
    <property type="match status" value="1"/>
</dbReference>
<dbReference type="EMBL" id="JACHGJ010000015">
    <property type="protein sequence ID" value="MBB6482643.1"/>
    <property type="molecule type" value="Genomic_DNA"/>
</dbReference>
<protein>
    <submittedName>
        <fullName evidence="2">Ala-tRNA(Pro) deacylase</fullName>
        <ecNumber evidence="2">3.1.1.-</ecNumber>
    </submittedName>
</protein>
<evidence type="ECO:0000259" key="1">
    <source>
        <dbReference type="Pfam" id="PF04073"/>
    </source>
</evidence>
<proteinExistence type="predicted"/>
<feature type="domain" description="YbaK/aminoacyl-tRNA synthetase-associated" evidence="1">
    <location>
        <begin position="22"/>
        <end position="143"/>
    </location>
</feature>
<dbReference type="SUPFAM" id="SSF55826">
    <property type="entry name" value="YbaK/ProRS associated domain"/>
    <property type="match status" value="1"/>
</dbReference>
<dbReference type="Gene3D" id="3.90.960.10">
    <property type="entry name" value="YbaK/aminoacyl-tRNA synthetase-associated domain"/>
    <property type="match status" value="1"/>
</dbReference>
<accession>A0A841RF78</accession>
<dbReference type="CDD" id="cd04332">
    <property type="entry name" value="YbaK_like"/>
    <property type="match status" value="1"/>
</dbReference>
<dbReference type="GO" id="GO:0002161">
    <property type="term" value="F:aminoacyl-tRNA deacylase activity"/>
    <property type="evidence" value="ECO:0007669"/>
    <property type="project" value="InterPro"/>
</dbReference>
<dbReference type="RefSeq" id="WP_184748880.1">
    <property type="nucleotide sequence ID" value="NZ_JACHGJ010000015.1"/>
</dbReference>
<dbReference type="EC" id="3.1.1.-" evidence="2"/>
<reference evidence="2 3" key="1">
    <citation type="submission" date="2020-08" db="EMBL/GenBank/DDBJ databases">
        <title>Genomic Encyclopedia of Type Strains, Phase IV (KMG-IV): sequencing the most valuable type-strain genomes for metagenomic binning, comparative biology and taxonomic classification.</title>
        <authorList>
            <person name="Goeker M."/>
        </authorList>
    </citation>
    <scope>NUCLEOTIDE SEQUENCE [LARGE SCALE GENOMIC DNA]</scope>
    <source>
        <strain evidence="2 3">DSM 2461</strain>
    </source>
</reference>
<dbReference type="PANTHER" id="PTHR30411:SF9">
    <property type="entry name" value="MULTIFUNCTIONAL SER_THR-TRNA DEACYLASE PROXP-Y"/>
    <property type="match status" value="1"/>
</dbReference>
<sequence length="155" mass="17377">MAVERLVSFLNQNGTDFRTIRHDPAYSSLSSAKAAHISGREMVKSVLLKADGSYLLVVLPSTEKIDFHRIKEITGSLSVSLADEEEVESIFPDCSPGAIPPLGNLYHMPVITDSDVLEKKDLFFEAGSHREIMRLHMNDFLKLTHPRIATVHRDF</sequence>
<dbReference type="PANTHER" id="PTHR30411">
    <property type="entry name" value="CYTOPLASMIC PROTEIN"/>
    <property type="match status" value="1"/>
</dbReference>
<dbReference type="AlphaFoldDB" id="A0A841RF78"/>
<gene>
    <name evidence="2" type="ORF">HNR50_004348</name>
</gene>
<evidence type="ECO:0000313" key="2">
    <source>
        <dbReference type="EMBL" id="MBB6482643.1"/>
    </source>
</evidence>
<dbReference type="InterPro" id="IPR007214">
    <property type="entry name" value="YbaK/aa-tRNA-synth-assoc-dom"/>
</dbReference>
<organism evidence="2 3">
    <name type="scientific">Spirochaeta isovalerica</name>
    <dbReference type="NCBI Taxonomy" id="150"/>
    <lineage>
        <taxon>Bacteria</taxon>
        <taxon>Pseudomonadati</taxon>
        <taxon>Spirochaetota</taxon>
        <taxon>Spirochaetia</taxon>
        <taxon>Spirochaetales</taxon>
        <taxon>Spirochaetaceae</taxon>
        <taxon>Spirochaeta</taxon>
    </lineage>
</organism>
<comment type="caution">
    <text evidence="2">The sequence shown here is derived from an EMBL/GenBank/DDBJ whole genome shotgun (WGS) entry which is preliminary data.</text>
</comment>
<dbReference type="Proteomes" id="UP000587760">
    <property type="component" value="Unassembled WGS sequence"/>
</dbReference>
<keyword evidence="3" id="KW-1185">Reference proteome</keyword>
<keyword evidence="2" id="KW-0378">Hydrolase</keyword>